<gene>
    <name evidence="13" type="ORF">L596_026905</name>
</gene>
<evidence type="ECO:0000256" key="3">
    <source>
        <dbReference type="ARBA" id="ARBA00012544"/>
    </source>
</evidence>
<evidence type="ECO:0000313" key="13">
    <source>
        <dbReference type="EMBL" id="TKR63018.1"/>
    </source>
</evidence>
<comment type="subcellular location">
    <subcellularLocation>
        <location evidence="1">Membrane</location>
        <topology evidence="1">Single-pass membrane protein</topology>
    </subcellularLocation>
</comment>
<dbReference type="SUPFAM" id="SSF53756">
    <property type="entry name" value="UDP-Glycosyltransferase/glycogen phosphorylase"/>
    <property type="match status" value="1"/>
</dbReference>
<sequence length="514" mass="58195">MVDLSRLLLFLALLWTVNSLKVFMYSPRFGISHVNFMGRLADILVEEGIDVTVFLPKMNPKVVNNGTKLAKTVTIEGAPYMNEFFKDEAFLAHTWVSQSTNPFELKALMDMVTKIHAEQCEFTLKQKDVMEQLKKEKFDLGISEIFDLCAMGIYEEIGIEKHVLVGGMISEKIADMFGAPNLPASVPDNQMGLLGRAGNLLKVEFSKWWLNSMKTGGEQAAERALGRKIDFDEKLAQASFVITNADPLLDFPRPITEKFVNIGGLCVPKPKPLDAYWEKVVTERKATVLLSFGSVAQSFSMPEEMKKAILETFKRFPEVTFIWKYEKDEDEVAKGYPNVVTNKWVPQNDLLNHPNLKVFITHAGMNSIGEVSRRGVPVITIPLFGDQQRNAAQVKRLGTAVVMDKADLFISGNFEAKIREVLENPSYRTKAVRLSQMMAKWPKNQREQFVKYVQFAGEFGHLPEYSIPKVSFVQYYMLDILVLFFVVILAVLVSIGYLIYKCIARIVSRKVKTA</sequence>
<keyword evidence="14" id="KW-1185">Reference proteome</keyword>
<dbReference type="AlphaFoldDB" id="A0A4U5M2Q4"/>
<dbReference type="EMBL" id="AZBU02000010">
    <property type="protein sequence ID" value="TKR63018.1"/>
    <property type="molecule type" value="Genomic_DNA"/>
</dbReference>
<evidence type="ECO:0000256" key="2">
    <source>
        <dbReference type="ARBA" id="ARBA00009995"/>
    </source>
</evidence>
<reference evidence="13 14" key="1">
    <citation type="journal article" date="2015" name="Genome Biol.">
        <title>Comparative genomics of Steinernema reveals deeply conserved gene regulatory networks.</title>
        <authorList>
            <person name="Dillman A.R."/>
            <person name="Macchietto M."/>
            <person name="Porter C.F."/>
            <person name="Rogers A."/>
            <person name="Williams B."/>
            <person name="Antoshechkin I."/>
            <person name="Lee M.M."/>
            <person name="Goodwin Z."/>
            <person name="Lu X."/>
            <person name="Lewis E.E."/>
            <person name="Goodrich-Blair H."/>
            <person name="Stock S.P."/>
            <person name="Adams B.J."/>
            <person name="Sternberg P.W."/>
            <person name="Mortazavi A."/>
        </authorList>
    </citation>
    <scope>NUCLEOTIDE SEQUENCE [LARGE SCALE GENOMIC DNA]</scope>
    <source>
        <strain evidence="13 14">ALL</strain>
    </source>
</reference>
<evidence type="ECO:0000256" key="9">
    <source>
        <dbReference type="ARBA" id="ARBA00023136"/>
    </source>
</evidence>
<dbReference type="GO" id="GO:0015020">
    <property type="term" value="F:glucuronosyltransferase activity"/>
    <property type="evidence" value="ECO:0007669"/>
    <property type="project" value="UniProtKB-EC"/>
</dbReference>
<evidence type="ECO:0000256" key="1">
    <source>
        <dbReference type="ARBA" id="ARBA00004167"/>
    </source>
</evidence>
<dbReference type="CDD" id="cd03784">
    <property type="entry name" value="GT1_Gtf-like"/>
    <property type="match status" value="1"/>
</dbReference>
<feature type="signal peptide" evidence="12">
    <location>
        <begin position="1"/>
        <end position="19"/>
    </location>
</feature>
<accession>A0A4U5M2Q4</accession>
<dbReference type="InterPro" id="IPR050271">
    <property type="entry name" value="UDP-glycosyltransferase"/>
</dbReference>
<evidence type="ECO:0000256" key="7">
    <source>
        <dbReference type="ARBA" id="ARBA00022729"/>
    </source>
</evidence>
<dbReference type="Gene3D" id="3.40.50.2000">
    <property type="entry name" value="Glycogen Phosphorylase B"/>
    <property type="match status" value="1"/>
</dbReference>
<evidence type="ECO:0000256" key="6">
    <source>
        <dbReference type="ARBA" id="ARBA00022692"/>
    </source>
</evidence>
<evidence type="ECO:0000256" key="8">
    <source>
        <dbReference type="ARBA" id="ARBA00022989"/>
    </source>
</evidence>
<dbReference type="OrthoDB" id="5835829at2759"/>
<protein>
    <recommendedName>
        <fullName evidence="3">glucuronosyltransferase</fullName>
        <ecNumber evidence="3">2.4.1.17</ecNumber>
    </recommendedName>
</protein>
<keyword evidence="7 12" id="KW-0732">Signal</keyword>
<evidence type="ECO:0000313" key="14">
    <source>
        <dbReference type="Proteomes" id="UP000298663"/>
    </source>
</evidence>
<comment type="catalytic activity">
    <reaction evidence="10">
        <text>glucuronate acceptor + UDP-alpha-D-glucuronate = acceptor beta-D-glucuronoside + UDP + H(+)</text>
        <dbReference type="Rhea" id="RHEA:21032"/>
        <dbReference type="ChEBI" id="CHEBI:15378"/>
        <dbReference type="ChEBI" id="CHEBI:58052"/>
        <dbReference type="ChEBI" id="CHEBI:58223"/>
        <dbReference type="ChEBI" id="CHEBI:132367"/>
        <dbReference type="ChEBI" id="CHEBI:132368"/>
        <dbReference type="EC" id="2.4.1.17"/>
    </reaction>
</comment>
<name>A0A4U5M2Q4_STECR</name>
<keyword evidence="4" id="KW-0328">Glycosyltransferase</keyword>
<dbReference type="FunFam" id="3.40.50.2000:FF:000038">
    <property type="entry name" value="UDP-GlucuronosylTransferase"/>
    <property type="match status" value="1"/>
</dbReference>
<evidence type="ECO:0000256" key="10">
    <source>
        <dbReference type="ARBA" id="ARBA00047475"/>
    </source>
</evidence>
<organism evidence="13 14">
    <name type="scientific">Steinernema carpocapsae</name>
    <name type="common">Entomopathogenic nematode</name>
    <dbReference type="NCBI Taxonomy" id="34508"/>
    <lineage>
        <taxon>Eukaryota</taxon>
        <taxon>Metazoa</taxon>
        <taxon>Ecdysozoa</taxon>
        <taxon>Nematoda</taxon>
        <taxon>Chromadorea</taxon>
        <taxon>Rhabditida</taxon>
        <taxon>Tylenchina</taxon>
        <taxon>Panagrolaimomorpha</taxon>
        <taxon>Strongyloidoidea</taxon>
        <taxon>Steinernematidae</taxon>
        <taxon>Steinernema</taxon>
    </lineage>
</organism>
<evidence type="ECO:0000256" key="11">
    <source>
        <dbReference type="SAM" id="Phobius"/>
    </source>
</evidence>
<dbReference type="Pfam" id="PF00201">
    <property type="entry name" value="UDPGT"/>
    <property type="match status" value="1"/>
</dbReference>
<evidence type="ECO:0000256" key="12">
    <source>
        <dbReference type="SAM" id="SignalP"/>
    </source>
</evidence>
<comment type="similarity">
    <text evidence="2">Belongs to the UDP-glycosyltransferase family.</text>
</comment>
<keyword evidence="5" id="KW-0808">Transferase</keyword>
<evidence type="ECO:0000256" key="4">
    <source>
        <dbReference type="ARBA" id="ARBA00022676"/>
    </source>
</evidence>
<dbReference type="EC" id="2.4.1.17" evidence="3"/>
<keyword evidence="8 11" id="KW-1133">Transmembrane helix</keyword>
<dbReference type="PANTHER" id="PTHR48043">
    <property type="entry name" value="EG:EG0003.4 PROTEIN-RELATED"/>
    <property type="match status" value="1"/>
</dbReference>
<dbReference type="PANTHER" id="PTHR48043:SF23">
    <property type="entry name" value="UDP-GLUCURONOSYLTRANSFERASE"/>
    <property type="match status" value="1"/>
</dbReference>
<feature type="transmembrane region" description="Helical" evidence="11">
    <location>
        <begin position="475"/>
        <end position="500"/>
    </location>
</feature>
<feature type="chain" id="PRO_5020883560" description="glucuronosyltransferase" evidence="12">
    <location>
        <begin position="20"/>
        <end position="514"/>
    </location>
</feature>
<comment type="caution">
    <text evidence="13">The sequence shown here is derived from an EMBL/GenBank/DDBJ whole genome shotgun (WGS) entry which is preliminary data.</text>
</comment>
<dbReference type="InterPro" id="IPR002213">
    <property type="entry name" value="UDP_glucos_trans"/>
</dbReference>
<dbReference type="GO" id="GO:0016020">
    <property type="term" value="C:membrane"/>
    <property type="evidence" value="ECO:0007669"/>
    <property type="project" value="UniProtKB-SubCell"/>
</dbReference>
<reference evidence="13 14" key="2">
    <citation type="journal article" date="2019" name="G3 (Bethesda)">
        <title>Hybrid Assembly of the Genome of the Entomopathogenic Nematode Steinernema carpocapsae Identifies the X-Chromosome.</title>
        <authorList>
            <person name="Serra L."/>
            <person name="Macchietto M."/>
            <person name="Macias-Munoz A."/>
            <person name="McGill C.J."/>
            <person name="Rodriguez I.M."/>
            <person name="Rodriguez B."/>
            <person name="Murad R."/>
            <person name="Mortazavi A."/>
        </authorList>
    </citation>
    <scope>NUCLEOTIDE SEQUENCE [LARGE SCALE GENOMIC DNA]</scope>
    <source>
        <strain evidence="13 14">ALL</strain>
    </source>
</reference>
<evidence type="ECO:0000256" key="5">
    <source>
        <dbReference type="ARBA" id="ARBA00022679"/>
    </source>
</evidence>
<proteinExistence type="inferred from homology"/>
<dbReference type="Proteomes" id="UP000298663">
    <property type="component" value="Unassembled WGS sequence"/>
</dbReference>
<keyword evidence="9 11" id="KW-0472">Membrane</keyword>
<dbReference type="STRING" id="34508.A0A4U5M2Q4"/>
<keyword evidence="6 11" id="KW-0812">Transmembrane</keyword>